<dbReference type="EC" id="2.3.1.243" evidence="6"/>
<comment type="catalytic activity">
    <reaction evidence="6">
        <text>an alpha-Kdo-(2-&gt;4)-alpha-Kdo-(2-&gt;6)-(acyl)-lipid IVA + a fatty acyl-[ACP] = an alpha-Kdo-(2-&gt;4)-alpha-Kdo-(2-&gt;6)-lipid A + holo-[ACP]</text>
        <dbReference type="Rhea" id="RHEA:69400"/>
        <dbReference type="Rhea" id="RHEA-COMP:9685"/>
        <dbReference type="Rhea" id="RHEA-COMP:14125"/>
        <dbReference type="ChEBI" id="CHEBI:64479"/>
        <dbReference type="ChEBI" id="CHEBI:138651"/>
        <dbReference type="ChEBI" id="CHEBI:176430"/>
        <dbReference type="ChEBI" id="CHEBI:176431"/>
        <dbReference type="EC" id="2.3.1.243"/>
    </reaction>
</comment>
<dbReference type="AlphaFoldDB" id="A0AB39HA49"/>
<dbReference type="RefSeq" id="WP_306102005.1">
    <property type="nucleotide sequence ID" value="NZ_CP162601.1"/>
</dbReference>
<feature type="transmembrane region" description="Helical" evidence="6">
    <location>
        <begin position="20"/>
        <end position="40"/>
    </location>
</feature>
<dbReference type="GO" id="GO:0009103">
    <property type="term" value="P:lipopolysaccharide biosynthetic process"/>
    <property type="evidence" value="ECO:0007669"/>
    <property type="project" value="UniProtKB-UniRule"/>
</dbReference>
<keyword evidence="4 6" id="KW-0472">Membrane</keyword>
<dbReference type="InterPro" id="IPR011921">
    <property type="entry name" value="Lipid_A_MsbB"/>
</dbReference>
<keyword evidence="2 6" id="KW-0997">Cell inner membrane</keyword>
<evidence type="ECO:0000256" key="1">
    <source>
        <dbReference type="ARBA" id="ARBA00022475"/>
    </source>
</evidence>
<evidence type="ECO:0000313" key="7">
    <source>
        <dbReference type="EMBL" id="XDK24874.1"/>
    </source>
</evidence>
<comment type="similarity">
    <text evidence="6">Belongs to the LpxL/LpxM/LpxP family. LpxM subfamily.</text>
</comment>
<name>A0AB39HA49_9VIBR</name>
<dbReference type="CDD" id="cd07984">
    <property type="entry name" value="LPLAT_LABLAT-like"/>
    <property type="match status" value="1"/>
</dbReference>
<organism evidence="7">
    <name type="scientific">Vibrio sp. HB236076</name>
    <dbReference type="NCBI Taxonomy" id="3232307"/>
    <lineage>
        <taxon>Bacteria</taxon>
        <taxon>Pseudomonadati</taxon>
        <taxon>Pseudomonadota</taxon>
        <taxon>Gammaproteobacteria</taxon>
        <taxon>Vibrionales</taxon>
        <taxon>Vibrionaceae</taxon>
        <taxon>Vibrio</taxon>
    </lineage>
</organism>
<sequence length="326" mass="37596">MLKPTNRTYLPRFQWHFLKPRFWGVWGALIVALPFSLLPLKFHRGIARRAARFILTKRKDSKAAVSLKVNLDTAFGDKSDSEKMAIAEQCLTTAGTFLMRFPRLSLRSRQYLDKNTEIIGLEHLESLKQQGEKVILLAPHTWGIDVLPVLLASRDLPVAAMVKKQKNPVADWLMNRQRLQYGGRIHERSDGIKHFLKSVKEGFLGYYLPDQDHGRDSSIFVDFFGQPKATLPGIGKLTKISKGYIVPTFTCFDADSGQFIVHIFPPWEGYPTGDDHVDARAMNAFIEQQVAQHPEQYMWNLQFFKTRQDGRNIYKEYRTQIRQQQS</sequence>
<evidence type="ECO:0000256" key="5">
    <source>
        <dbReference type="ARBA" id="ARBA00023315"/>
    </source>
</evidence>
<evidence type="ECO:0000256" key="4">
    <source>
        <dbReference type="ARBA" id="ARBA00023136"/>
    </source>
</evidence>
<accession>A0AB39HA49</accession>
<dbReference type="PANTHER" id="PTHR30606">
    <property type="entry name" value="LIPID A BIOSYNTHESIS LAUROYL ACYLTRANSFERASE"/>
    <property type="match status" value="1"/>
</dbReference>
<dbReference type="PIRSF" id="PIRSF026649">
    <property type="entry name" value="MsbB"/>
    <property type="match status" value="1"/>
</dbReference>
<dbReference type="GO" id="GO:0005886">
    <property type="term" value="C:plasma membrane"/>
    <property type="evidence" value="ECO:0007669"/>
    <property type="project" value="UniProtKB-SubCell"/>
</dbReference>
<keyword evidence="6" id="KW-0812">Transmembrane</keyword>
<keyword evidence="5 6" id="KW-0012">Acyltransferase</keyword>
<dbReference type="NCBIfam" id="NF006507">
    <property type="entry name" value="PRK08943.1"/>
    <property type="match status" value="1"/>
</dbReference>
<keyword evidence="3 6" id="KW-0808">Transferase</keyword>
<evidence type="ECO:0000256" key="3">
    <source>
        <dbReference type="ARBA" id="ARBA00022679"/>
    </source>
</evidence>
<dbReference type="HAMAP" id="MF_01944">
    <property type="entry name" value="Lipid_A_LpxM"/>
    <property type="match status" value="1"/>
</dbReference>
<evidence type="ECO:0000256" key="6">
    <source>
        <dbReference type="HAMAP-Rule" id="MF_01944"/>
    </source>
</evidence>
<dbReference type="GO" id="GO:0036104">
    <property type="term" value="P:Kdo2-lipid A biosynthetic process"/>
    <property type="evidence" value="ECO:0007669"/>
    <property type="project" value="UniProtKB-UniRule"/>
</dbReference>
<comment type="subcellular location">
    <subcellularLocation>
        <location evidence="6">Cell inner membrane</location>
        <topology evidence="6">Single-pass membrane protein</topology>
    </subcellularLocation>
</comment>
<dbReference type="InterPro" id="IPR004960">
    <property type="entry name" value="LipA_acyltrans"/>
</dbReference>
<dbReference type="Pfam" id="PF03279">
    <property type="entry name" value="Lip_A_acyltrans"/>
    <property type="match status" value="1"/>
</dbReference>
<keyword evidence="6" id="KW-0448">Lipopolysaccharide biosynthesis</keyword>
<evidence type="ECO:0000256" key="2">
    <source>
        <dbReference type="ARBA" id="ARBA00022519"/>
    </source>
</evidence>
<dbReference type="KEGG" id="vih:AB0763_12000"/>
<keyword evidence="1 6" id="KW-1003">Cell membrane</keyword>
<comment type="function">
    <text evidence="6">Catalyzes the transfer of an acyl chain from an acyl-[acyl-carrier-protein] (ACP) to a Kdo(2)-(acyl)-lipid IV(A) to form a Kdo(2)-lipid A.</text>
</comment>
<dbReference type="GO" id="GO:0016747">
    <property type="term" value="F:acyltransferase activity, transferring groups other than amino-acyl groups"/>
    <property type="evidence" value="ECO:0007669"/>
    <property type="project" value="InterPro"/>
</dbReference>
<dbReference type="PANTHER" id="PTHR30606:SF4">
    <property type="entry name" value="LIPID A BIOSYNTHESIS MYRISTOYLTRANSFERASE"/>
    <property type="match status" value="1"/>
</dbReference>
<proteinExistence type="inferred from homology"/>
<comment type="pathway">
    <text evidence="6">Bacterial outer membrane biogenesis; lipopolysaccharide biosynthesis.</text>
</comment>
<dbReference type="EMBL" id="CP162601">
    <property type="protein sequence ID" value="XDK24874.1"/>
    <property type="molecule type" value="Genomic_DNA"/>
</dbReference>
<feature type="short sequence motif" description="HXXXXD motif" evidence="6">
    <location>
        <begin position="140"/>
        <end position="145"/>
    </location>
</feature>
<gene>
    <name evidence="6" type="primary">lpxM</name>
    <name evidence="7" type="ORF">AB0763_12000</name>
</gene>
<reference evidence="7" key="1">
    <citation type="submission" date="2024-07" db="EMBL/GenBank/DDBJ databases">
        <title>Genome Analysis of a Potential Novel Vibrio Species Secreting pH- and Thermo-stable Alginate Lyase and its Application in Producing Alginate Oligosaccharides.</title>
        <authorList>
            <person name="Huang H."/>
            <person name="Bao K."/>
        </authorList>
    </citation>
    <scope>NUCLEOTIDE SEQUENCE</scope>
    <source>
        <strain evidence="7">HB236076</strain>
    </source>
</reference>
<keyword evidence="6" id="KW-1133">Transmembrane helix</keyword>
<comment type="pathway">
    <text evidence="6">Glycolipid biosynthesis; KDO(2)-lipid A biosynthesis; KDO(2)-lipid A from CMP-3-deoxy-D-manno-octulosonate and lipid IV(A): step 4/4.</text>
</comment>
<protein>
    <recommendedName>
        <fullName evidence="6">Lipid A biosynthesis acyltransferase</fullName>
        <ecNumber evidence="6">2.3.1.243</ecNumber>
    </recommendedName>
    <alternativeName>
        <fullName evidence="6">Kdo(2)-lauroyl-lipid IV(A) acyltransferase</fullName>
    </alternativeName>
</protein>
<dbReference type="GO" id="GO:0009276">
    <property type="term" value="C:Gram-negative-bacterium-type cell wall"/>
    <property type="evidence" value="ECO:0007669"/>
    <property type="project" value="InterPro"/>
</dbReference>